<dbReference type="RefSeq" id="WP_382271600.1">
    <property type="nucleotide sequence ID" value="NZ_JBHTBU010000001.1"/>
</dbReference>
<comment type="similarity">
    <text evidence="1">Belongs to the UPF0065 (bug) family.</text>
</comment>
<dbReference type="EMBL" id="JBHTBU010000001">
    <property type="protein sequence ID" value="MFC7288243.1"/>
    <property type="molecule type" value="Genomic_DNA"/>
</dbReference>
<dbReference type="PANTHER" id="PTHR42928">
    <property type="entry name" value="TRICARBOXYLATE-BINDING PROTEIN"/>
    <property type="match status" value="1"/>
</dbReference>
<name>A0ABW2IB47_9BURK</name>
<dbReference type="CDD" id="cd13578">
    <property type="entry name" value="PBP2_Bug27"/>
    <property type="match status" value="1"/>
</dbReference>
<dbReference type="InterPro" id="IPR005064">
    <property type="entry name" value="BUG"/>
</dbReference>
<evidence type="ECO:0000256" key="1">
    <source>
        <dbReference type="ARBA" id="ARBA00006987"/>
    </source>
</evidence>
<dbReference type="SUPFAM" id="SSF53850">
    <property type="entry name" value="Periplasmic binding protein-like II"/>
    <property type="match status" value="1"/>
</dbReference>
<reference evidence="4" key="1">
    <citation type="journal article" date="2019" name="Int. J. Syst. Evol. Microbiol.">
        <title>The Global Catalogue of Microorganisms (GCM) 10K type strain sequencing project: providing services to taxonomists for standard genome sequencing and annotation.</title>
        <authorList>
            <consortium name="The Broad Institute Genomics Platform"/>
            <consortium name="The Broad Institute Genome Sequencing Center for Infectious Disease"/>
            <person name="Wu L."/>
            <person name="Ma J."/>
        </authorList>
    </citation>
    <scope>NUCLEOTIDE SEQUENCE [LARGE SCALE GENOMIC DNA]</scope>
    <source>
        <strain evidence="4">KACC 12508</strain>
    </source>
</reference>
<evidence type="ECO:0000256" key="2">
    <source>
        <dbReference type="SAM" id="SignalP"/>
    </source>
</evidence>
<evidence type="ECO:0000313" key="3">
    <source>
        <dbReference type="EMBL" id="MFC7288243.1"/>
    </source>
</evidence>
<feature type="signal peptide" evidence="2">
    <location>
        <begin position="1"/>
        <end position="22"/>
    </location>
</feature>
<dbReference type="Gene3D" id="3.40.190.150">
    <property type="entry name" value="Bordetella uptake gene, domain 1"/>
    <property type="match status" value="1"/>
</dbReference>
<organism evidence="3 4">
    <name type="scientific">Herminiimonas glaciei</name>
    <dbReference type="NCBI Taxonomy" id="523788"/>
    <lineage>
        <taxon>Bacteria</taxon>
        <taxon>Pseudomonadati</taxon>
        <taxon>Pseudomonadota</taxon>
        <taxon>Betaproteobacteria</taxon>
        <taxon>Burkholderiales</taxon>
        <taxon>Oxalobacteraceae</taxon>
        <taxon>Herminiimonas</taxon>
    </lineage>
</organism>
<evidence type="ECO:0000313" key="4">
    <source>
        <dbReference type="Proteomes" id="UP001596542"/>
    </source>
</evidence>
<dbReference type="Proteomes" id="UP001596542">
    <property type="component" value="Unassembled WGS sequence"/>
</dbReference>
<gene>
    <name evidence="3" type="ORF">ACFQPC_09375</name>
</gene>
<accession>A0ABW2IB47</accession>
<dbReference type="Gene3D" id="3.40.190.10">
    <property type="entry name" value="Periplasmic binding protein-like II"/>
    <property type="match status" value="1"/>
</dbReference>
<dbReference type="PANTHER" id="PTHR42928:SF5">
    <property type="entry name" value="BLR1237 PROTEIN"/>
    <property type="match status" value="1"/>
</dbReference>
<feature type="chain" id="PRO_5046281784" evidence="2">
    <location>
        <begin position="23"/>
        <end position="324"/>
    </location>
</feature>
<sequence length="324" mass="33900">MKKLFALTLTTCLTLAGTAAHADDAYPQQTIRLIVPASPGGAADAIARLVSPGLSASLGQPVVVDNKAGASGTIAGAAVAKSKPNGYTLLMAQSTSIVIAPHIYEQLSYNTLKDLVPVTQVVRVPNILVVNPQVPAKTVAEFIALAKTKPGVFNFGSAGIGSPSHVAGEMFDRQTKIQMMHVPYQGSGPAVIALLANQIQVMFAPITAVLPLIKSNKLRALGVTTIVRQPALPDVPTIAESGVPGFDINSWFGVFAAAGTPPDIIARLNRDIIQVLKDPHVANAIALQASQAVGNSPQEFAALVRNENQQFATLIKEIGPQTMR</sequence>
<dbReference type="PIRSF" id="PIRSF017082">
    <property type="entry name" value="YflP"/>
    <property type="match status" value="1"/>
</dbReference>
<keyword evidence="2" id="KW-0732">Signal</keyword>
<protein>
    <submittedName>
        <fullName evidence="3">Bug family tripartite tricarboxylate transporter substrate binding protein</fullName>
    </submittedName>
</protein>
<keyword evidence="4" id="KW-1185">Reference proteome</keyword>
<dbReference type="InterPro" id="IPR042100">
    <property type="entry name" value="Bug_dom1"/>
</dbReference>
<proteinExistence type="inferred from homology"/>
<dbReference type="Pfam" id="PF03401">
    <property type="entry name" value="TctC"/>
    <property type="match status" value="1"/>
</dbReference>
<comment type="caution">
    <text evidence="3">The sequence shown here is derived from an EMBL/GenBank/DDBJ whole genome shotgun (WGS) entry which is preliminary data.</text>
</comment>